<reference evidence="1" key="1">
    <citation type="submission" date="2018-05" db="EMBL/GenBank/DDBJ databases">
        <authorList>
            <person name="Lanie J.A."/>
            <person name="Ng W.-L."/>
            <person name="Kazmierczak K.M."/>
            <person name="Andrzejewski T.M."/>
            <person name="Davidsen T.M."/>
            <person name="Wayne K.J."/>
            <person name="Tettelin H."/>
            <person name="Glass J.I."/>
            <person name="Rusch D."/>
            <person name="Podicherti R."/>
            <person name="Tsui H.-C.T."/>
            <person name="Winkler M.E."/>
        </authorList>
    </citation>
    <scope>NUCLEOTIDE SEQUENCE</scope>
</reference>
<evidence type="ECO:0000313" key="1">
    <source>
        <dbReference type="EMBL" id="SVE32112.1"/>
    </source>
</evidence>
<sequence length="61" mass="6517">MSTKAEIPPELADETVAVLKVECRTRGEDTCEFASGSESAIDELYSRLLEGVDLDGALTAL</sequence>
<proteinExistence type="predicted"/>
<gene>
    <name evidence="1" type="ORF">METZ01_LOCUS484966</name>
</gene>
<organism evidence="1">
    <name type="scientific">marine metagenome</name>
    <dbReference type="NCBI Taxonomy" id="408172"/>
    <lineage>
        <taxon>unclassified sequences</taxon>
        <taxon>metagenomes</taxon>
        <taxon>ecological metagenomes</taxon>
    </lineage>
</organism>
<dbReference type="AlphaFoldDB" id="A0A383CIS4"/>
<name>A0A383CIS4_9ZZZZ</name>
<accession>A0A383CIS4</accession>
<dbReference type="EMBL" id="UINC01209195">
    <property type="protein sequence ID" value="SVE32112.1"/>
    <property type="molecule type" value="Genomic_DNA"/>
</dbReference>
<protein>
    <submittedName>
        <fullName evidence="1">Uncharacterized protein</fullName>
    </submittedName>
</protein>